<keyword evidence="11" id="KW-1185">Reference proteome</keyword>
<dbReference type="SUPFAM" id="SSF57850">
    <property type="entry name" value="RING/U-box"/>
    <property type="match status" value="1"/>
</dbReference>
<evidence type="ECO:0000256" key="3">
    <source>
        <dbReference type="ARBA" id="ARBA00022679"/>
    </source>
</evidence>
<keyword evidence="8" id="KW-0862">Zinc</keyword>
<sequence length="460" mass="51663">MSACAIVQPTHPTALDDEIAALALQFQEIDIFSETLKGKHAVDDPPDSEVAYASFQAELEALQIFLMDQQLAQSMGAAVYTDGGLITDLTSRDIQSHEDRRVAIRMSNEDPEIEGPPPAVVGELRTAVQEWTSTVAEILAASSLVEFSDDVIEAGPSVSYAESQADVLEKLSNTTRCSACLSRFPVALTIDTGCNAESHRYCIDCMKHVFIRATKEEPYHPPRCCGQQIPLEAFEQHMTVEEVEAFKLAGVEFSTPDRVYCSNRQCGRFIHLERVDMGMNRATCECCSQLTCSACKNAYHGDTACPDDPALRQAQELARGEGWQSCPTCHRLVDIISGCNHITCPCGANFCYVCGSRWKTCNCPHADEARIEARAEEVVDLDAPVDMPHAERQRRVWEVQRDLLEHDDCEHPGRFRRVFGGERRRRAMRCELCSDRHWKYILQCRHCHINVCEDCRRNRI</sequence>
<evidence type="ECO:0000256" key="4">
    <source>
        <dbReference type="ARBA" id="ARBA00022723"/>
    </source>
</evidence>
<dbReference type="GO" id="GO:0008270">
    <property type="term" value="F:zinc ion binding"/>
    <property type="evidence" value="ECO:0007669"/>
    <property type="project" value="UniProtKB-KW"/>
</dbReference>
<dbReference type="GO" id="GO:0016567">
    <property type="term" value="P:protein ubiquitination"/>
    <property type="evidence" value="ECO:0007669"/>
    <property type="project" value="InterPro"/>
</dbReference>
<accession>A0A6G1J036</accession>
<evidence type="ECO:0000256" key="5">
    <source>
        <dbReference type="ARBA" id="ARBA00022737"/>
    </source>
</evidence>
<evidence type="ECO:0000256" key="1">
    <source>
        <dbReference type="ARBA" id="ARBA00001798"/>
    </source>
</evidence>
<dbReference type="Proteomes" id="UP000799291">
    <property type="component" value="Unassembled WGS sequence"/>
</dbReference>
<dbReference type="SMART" id="SM00647">
    <property type="entry name" value="IBR"/>
    <property type="match status" value="1"/>
</dbReference>
<feature type="domain" description="RING-type" evidence="9">
    <location>
        <begin position="173"/>
        <end position="369"/>
    </location>
</feature>
<dbReference type="Pfam" id="PF01485">
    <property type="entry name" value="IBR"/>
    <property type="match status" value="1"/>
</dbReference>
<dbReference type="InterPro" id="IPR044066">
    <property type="entry name" value="TRIAD_supradom"/>
</dbReference>
<gene>
    <name evidence="10" type="ORF">K458DRAFT_453098</name>
</gene>
<evidence type="ECO:0000313" key="10">
    <source>
        <dbReference type="EMBL" id="KAF2683499.1"/>
    </source>
</evidence>
<proteinExistence type="predicted"/>
<protein>
    <recommendedName>
        <fullName evidence="2">RBR-type E3 ubiquitin transferase</fullName>
        <ecNumber evidence="2">2.3.2.31</ecNumber>
    </recommendedName>
</protein>
<keyword evidence="5" id="KW-0677">Repeat</keyword>
<name>A0A6G1J036_9PLEO</name>
<reference evidence="10" key="1">
    <citation type="journal article" date="2020" name="Stud. Mycol.">
        <title>101 Dothideomycetes genomes: a test case for predicting lifestyles and emergence of pathogens.</title>
        <authorList>
            <person name="Haridas S."/>
            <person name="Albert R."/>
            <person name="Binder M."/>
            <person name="Bloem J."/>
            <person name="Labutti K."/>
            <person name="Salamov A."/>
            <person name="Andreopoulos B."/>
            <person name="Baker S."/>
            <person name="Barry K."/>
            <person name="Bills G."/>
            <person name="Bluhm B."/>
            <person name="Cannon C."/>
            <person name="Castanera R."/>
            <person name="Culley D."/>
            <person name="Daum C."/>
            <person name="Ezra D."/>
            <person name="Gonzalez J."/>
            <person name="Henrissat B."/>
            <person name="Kuo A."/>
            <person name="Liang C."/>
            <person name="Lipzen A."/>
            <person name="Lutzoni F."/>
            <person name="Magnuson J."/>
            <person name="Mondo S."/>
            <person name="Nolan M."/>
            <person name="Ohm R."/>
            <person name="Pangilinan J."/>
            <person name="Park H.-J."/>
            <person name="Ramirez L."/>
            <person name="Alfaro M."/>
            <person name="Sun H."/>
            <person name="Tritt A."/>
            <person name="Yoshinaga Y."/>
            <person name="Zwiers L.-H."/>
            <person name="Turgeon B."/>
            <person name="Goodwin S."/>
            <person name="Spatafora J."/>
            <person name="Crous P."/>
            <person name="Grigoriev I."/>
        </authorList>
    </citation>
    <scope>NUCLEOTIDE SEQUENCE</scope>
    <source>
        <strain evidence="10">CBS 122367</strain>
    </source>
</reference>
<evidence type="ECO:0000313" key="11">
    <source>
        <dbReference type="Proteomes" id="UP000799291"/>
    </source>
</evidence>
<evidence type="ECO:0000259" key="9">
    <source>
        <dbReference type="PROSITE" id="PS51873"/>
    </source>
</evidence>
<dbReference type="Pfam" id="PF26200">
    <property type="entry name" value="Rcat_RNF216"/>
    <property type="match status" value="1"/>
</dbReference>
<evidence type="ECO:0000256" key="8">
    <source>
        <dbReference type="ARBA" id="ARBA00022833"/>
    </source>
</evidence>
<evidence type="ECO:0000256" key="6">
    <source>
        <dbReference type="ARBA" id="ARBA00022771"/>
    </source>
</evidence>
<dbReference type="OrthoDB" id="10009520at2759"/>
<evidence type="ECO:0000256" key="7">
    <source>
        <dbReference type="ARBA" id="ARBA00022786"/>
    </source>
</evidence>
<organism evidence="10 11">
    <name type="scientific">Lentithecium fluviatile CBS 122367</name>
    <dbReference type="NCBI Taxonomy" id="1168545"/>
    <lineage>
        <taxon>Eukaryota</taxon>
        <taxon>Fungi</taxon>
        <taxon>Dikarya</taxon>
        <taxon>Ascomycota</taxon>
        <taxon>Pezizomycotina</taxon>
        <taxon>Dothideomycetes</taxon>
        <taxon>Pleosporomycetidae</taxon>
        <taxon>Pleosporales</taxon>
        <taxon>Massarineae</taxon>
        <taxon>Lentitheciaceae</taxon>
        <taxon>Lentithecium</taxon>
    </lineage>
</organism>
<dbReference type="EMBL" id="MU005584">
    <property type="protein sequence ID" value="KAF2683499.1"/>
    <property type="molecule type" value="Genomic_DNA"/>
</dbReference>
<evidence type="ECO:0000256" key="2">
    <source>
        <dbReference type="ARBA" id="ARBA00012251"/>
    </source>
</evidence>
<dbReference type="CDD" id="cd22584">
    <property type="entry name" value="Rcat_RBR_unk"/>
    <property type="match status" value="1"/>
</dbReference>
<dbReference type="PANTHER" id="PTHR11685">
    <property type="entry name" value="RBR FAMILY RING FINGER AND IBR DOMAIN-CONTAINING"/>
    <property type="match status" value="1"/>
</dbReference>
<dbReference type="PROSITE" id="PS51873">
    <property type="entry name" value="TRIAD"/>
    <property type="match status" value="1"/>
</dbReference>
<dbReference type="InterPro" id="IPR031127">
    <property type="entry name" value="E3_UB_ligase_RBR"/>
</dbReference>
<keyword evidence="4" id="KW-0479">Metal-binding</keyword>
<keyword evidence="6" id="KW-0863">Zinc-finger</keyword>
<keyword evidence="3" id="KW-0808">Transferase</keyword>
<dbReference type="Gene3D" id="1.20.120.1750">
    <property type="match status" value="1"/>
</dbReference>
<dbReference type="InterPro" id="IPR002867">
    <property type="entry name" value="IBR_dom"/>
</dbReference>
<dbReference type="GO" id="GO:0061630">
    <property type="term" value="F:ubiquitin protein ligase activity"/>
    <property type="evidence" value="ECO:0007669"/>
    <property type="project" value="UniProtKB-EC"/>
</dbReference>
<dbReference type="EC" id="2.3.2.31" evidence="2"/>
<dbReference type="AlphaFoldDB" id="A0A6G1J036"/>
<dbReference type="CDD" id="cd20335">
    <property type="entry name" value="BRcat_RBR"/>
    <property type="match status" value="1"/>
</dbReference>
<comment type="catalytic activity">
    <reaction evidence="1">
        <text>[E2 ubiquitin-conjugating enzyme]-S-ubiquitinyl-L-cysteine + [acceptor protein]-L-lysine = [E2 ubiquitin-conjugating enzyme]-L-cysteine + [acceptor protein]-N(6)-ubiquitinyl-L-lysine.</text>
        <dbReference type="EC" id="2.3.2.31"/>
    </reaction>
</comment>
<keyword evidence="7" id="KW-0833">Ubl conjugation pathway</keyword>